<name>A0ABU2M7F1_9ACTN</name>
<proteinExistence type="predicted"/>
<feature type="transmembrane region" description="Helical" evidence="2">
    <location>
        <begin position="241"/>
        <end position="260"/>
    </location>
</feature>
<keyword evidence="5" id="KW-1185">Reference proteome</keyword>
<reference evidence="5" key="1">
    <citation type="submission" date="2023-07" db="EMBL/GenBank/DDBJ databases">
        <title>30 novel species of actinomycetes from the DSMZ collection.</title>
        <authorList>
            <person name="Nouioui I."/>
        </authorList>
    </citation>
    <scope>NUCLEOTIDE SEQUENCE [LARGE SCALE GENOMIC DNA]</scope>
    <source>
        <strain evidence="5">DSM 44743</strain>
    </source>
</reference>
<keyword evidence="2" id="KW-0812">Transmembrane</keyword>
<protein>
    <submittedName>
        <fullName evidence="4">Type II CAAX endopeptidase family protein</fullName>
    </submittedName>
</protein>
<feature type="transmembrane region" description="Helical" evidence="2">
    <location>
        <begin position="193"/>
        <end position="210"/>
    </location>
</feature>
<evidence type="ECO:0000313" key="5">
    <source>
        <dbReference type="Proteomes" id="UP001183390"/>
    </source>
</evidence>
<dbReference type="Pfam" id="PF02517">
    <property type="entry name" value="Rce1-like"/>
    <property type="match status" value="1"/>
</dbReference>
<sequence>MTAKTREHRGPKPVPPGVEYHRVLAGEERRIGRGILAIVLLLGGMFGAIIAFQMVGAWIDGILWPGVPSDERLVLTPLAHALGLIAVALVIPWSMFLQRRLYGVRGATLSSVVSSFRFDLFARALLTITPALLVALAVFEFVSPGVTAVWQREDVIWMLVVTVLLVPLQATGEEYGLRGLVFRVAAGWGRGRWTSLILGIGVSAALFSVIHTASDPWWNVFYLLFSIVTGYVTWRTGGIEIAAVLHSVLNTLTFIFWIALNADISVRFDRSAGGLDGVLLITSTVVFVGTAAVVWFRTRKTGPARTPLEPHEDQGDRARSRLRNGL</sequence>
<dbReference type="Proteomes" id="UP001183390">
    <property type="component" value="Unassembled WGS sequence"/>
</dbReference>
<dbReference type="EMBL" id="JAVREP010000004">
    <property type="protein sequence ID" value="MDT0328513.1"/>
    <property type="molecule type" value="Genomic_DNA"/>
</dbReference>
<comment type="caution">
    <text evidence="4">The sequence shown here is derived from an EMBL/GenBank/DDBJ whole genome shotgun (WGS) entry which is preliminary data.</text>
</comment>
<evidence type="ECO:0000259" key="3">
    <source>
        <dbReference type="Pfam" id="PF02517"/>
    </source>
</evidence>
<evidence type="ECO:0000313" key="4">
    <source>
        <dbReference type="EMBL" id="MDT0328513.1"/>
    </source>
</evidence>
<feature type="region of interest" description="Disordered" evidence="1">
    <location>
        <begin position="305"/>
        <end position="326"/>
    </location>
</feature>
<evidence type="ECO:0000256" key="1">
    <source>
        <dbReference type="SAM" id="MobiDB-lite"/>
    </source>
</evidence>
<feature type="domain" description="CAAX prenyl protease 2/Lysostaphin resistance protein A-like" evidence="3">
    <location>
        <begin position="156"/>
        <end position="251"/>
    </location>
</feature>
<dbReference type="RefSeq" id="WP_311511227.1">
    <property type="nucleotide sequence ID" value="NZ_JAVREP010000004.1"/>
</dbReference>
<organism evidence="4 5">
    <name type="scientific">Nocardiopsis lambiniae</name>
    <dbReference type="NCBI Taxonomy" id="3075539"/>
    <lineage>
        <taxon>Bacteria</taxon>
        <taxon>Bacillati</taxon>
        <taxon>Actinomycetota</taxon>
        <taxon>Actinomycetes</taxon>
        <taxon>Streptosporangiales</taxon>
        <taxon>Nocardiopsidaceae</taxon>
        <taxon>Nocardiopsis</taxon>
    </lineage>
</organism>
<accession>A0ABU2M7F1</accession>
<feature type="transmembrane region" description="Helical" evidence="2">
    <location>
        <begin position="272"/>
        <end position="296"/>
    </location>
</feature>
<feature type="transmembrane region" description="Helical" evidence="2">
    <location>
        <begin position="216"/>
        <end position="234"/>
    </location>
</feature>
<feature type="transmembrane region" description="Helical" evidence="2">
    <location>
        <begin position="35"/>
        <end position="59"/>
    </location>
</feature>
<keyword evidence="2" id="KW-1133">Transmembrane helix</keyword>
<dbReference type="InterPro" id="IPR003675">
    <property type="entry name" value="Rce1/LyrA-like_dom"/>
</dbReference>
<keyword evidence="2" id="KW-0472">Membrane</keyword>
<gene>
    <name evidence="4" type="ORF">RM479_08810</name>
</gene>
<evidence type="ECO:0000256" key="2">
    <source>
        <dbReference type="SAM" id="Phobius"/>
    </source>
</evidence>
<feature type="compositionally biased region" description="Basic and acidic residues" evidence="1">
    <location>
        <begin position="308"/>
        <end position="319"/>
    </location>
</feature>
<feature type="transmembrane region" description="Helical" evidence="2">
    <location>
        <begin position="79"/>
        <end position="99"/>
    </location>
</feature>
<feature type="transmembrane region" description="Helical" evidence="2">
    <location>
        <begin position="155"/>
        <end position="172"/>
    </location>
</feature>
<feature type="transmembrane region" description="Helical" evidence="2">
    <location>
        <begin position="120"/>
        <end position="143"/>
    </location>
</feature>